<dbReference type="AlphaFoldDB" id="A0AAQ1P9M4"/>
<sequence length="77" mass="8551">MKVIEISAKGYGSSVKGLGSFKDSVNPPTQFSNINKRDTFLNFIAFTVSNDKINLVPFLRERSALLLENPYIVPGMN</sequence>
<keyword evidence="2" id="KW-1185">Reference proteome</keyword>
<organism evidence="1 2">
    <name type="scientific">Pseudomonas inefficax</name>
    <dbReference type="NCBI Taxonomy" id="2078786"/>
    <lineage>
        <taxon>Bacteria</taxon>
        <taxon>Pseudomonadati</taxon>
        <taxon>Pseudomonadota</taxon>
        <taxon>Gammaproteobacteria</taxon>
        <taxon>Pseudomonadales</taxon>
        <taxon>Pseudomonadaceae</taxon>
        <taxon>Pseudomonas</taxon>
    </lineage>
</organism>
<gene>
    <name evidence="1" type="ORF">JV551A3_V1_750016</name>
</gene>
<dbReference type="EMBL" id="OPYN01000075">
    <property type="protein sequence ID" value="SPO60184.1"/>
    <property type="molecule type" value="Genomic_DNA"/>
</dbReference>
<protein>
    <submittedName>
        <fullName evidence="1">Uncharacterized protein</fullName>
    </submittedName>
</protein>
<reference evidence="1 2" key="1">
    <citation type="submission" date="2018-02" db="EMBL/GenBank/DDBJ databases">
        <authorList>
            <person name="Dubost A."/>
        </authorList>
    </citation>
    <scope>NUCLEOTIDE SEQUENCE [LARGE SCALE GENOMIC DNA]</scope>
    <source>
        <strain evidence="2">JV551A3</strain>
    </source>
</reference>
<comment type="caution">
    <text evidence="1">The sequence shown here is derived from an EMBL/GenBank/DDBJ whole genome shotgun (WGS) entry which is preliminary data.</text>
</comment>
<evidence type="ECO:0000313" key="1">
    <source>
        <dbReference type="EMBL" id="SPO60184.1"/>
    </source>
</evidence>
<accession>A0AAQ1P9M4</accession>
<evidence type="ECO:0000313" key="2">
    <source>
        <dbReference type="Proteomes" id="UP000294335"/>
    </source>
</evidence>
<proteinExistence type="predicted"/>
<dbReference type="Proteomes" id="UP000294335">
    <property type="component" value="Unassembled WGS sequence"/>
</dbReference>
<name>A0AAQ1P9M4_9PSED</name>